<comment type="similarity">
    <text evidence="2 6">Belongs to the GMC oxidoreductase family.</text>
</comment>
<feature type="binding site" evidence="5">
    <location>
        <position position="260"/>
    </location>
    <ligand>
        <name>FAD</name>
        <dbReference type="ChEBI" id="CHEBI:57692"/>
    </ligand>
</feature>
<feature type="non-terminal residue" evidence="10">
    <location>
        <position position="576"/>
    </location>
</feature>
<dbReference type="Proteomes" id="UP000838878">
    <property type="component" value="Chromosome 1"/>
</dbReference>
<dbReference type="SUPFAM" id="SSF51905">
    <property type="entry name" value="FAD/NAD(P)-binding domain"/>
    <property type="match status" value="1"/>
</dbReference>
<dbReference type="PROSITE" id="PS00624">
    <property type="entry name" value="GMC_OXRED_2"/>
    <property type="match status" value="1"/>
</dbReference>
<dbReference type="InterPro" id="IPR012132">
    <property type="entry name" value="GMC_OxRdtase"/>
</dbReference>
<name>A0A8J9Y3J8_9NEOP</name>
<gene>
    <name evidence="10" type="ORF">BINO364_LOCUS684</name>
</gene>
<evidence type="ECO:0000256" key="3">
    <source>
        <dbReference type="ARBA" id="ARBA00022630"/>
    </source>
</evidence>
<evidence type="ECO:0000259" key="9">
    <source>
        <dbReference type="PROSITE" id="PS00624"/>
    </source>
</evidence>
<dbReference type="InterPro" id="IPR000172">
    <property type="entry name" value="GMC_OxRdtase_N"/>
</dbReference>
<keyword evidence="7" id="KW-0732">Signal</keyword>
<feature type="binding site" evidence="5">
    <location>
        <position position="516"/>
    </location>
    <ligand>
        <name>substrate</name>
    </ligand>
</feature>
<feature type="domain" description="Glucose-methanol-choline oxidoreductase N-terminal" evidence="8">
    <location>
        <begin position="118"/>
        <end position="141"/>
    </location>
</feature>
<evidence type="ECO:0000256" key="2">
    <source>
        <dbReference type="ARBA" id="ARBA00010790"/>
    </source>
</evidence>
<feature type="domain" description="Glucose-methanol-choline oxidoreductase N-terminal" evidence="9">
    <location>
        <begin position="297"/>
        <end position="311"/>
    </location>
</feature>
<comment type="cofactor">
    <cofactor evidence="1 5">
        <name>FAD</name>
        <dbReference type="ChEBI" id="CHEBI:57692"/>
    </cofactor>
</comment>
<dbReference type="OrthoDB" id="269227at2759"/>
<dbReference type="Pfam" id="PF00732">
    <property type="entry name" value="GMC_oxred_N"/>
    <property type="match status" value="1"/>
</dbReference>
<evidence type="ECO:0000256" key="4">
    <source>
        <dbReference type="ARBA" id="ARBA00022827"/>
    </source>
</evidence>
<evidence type="ECO:0000259" key="8">
    <source>
        <dbReference type="PROSITE" id="PS00623"/>
    </source>
</evidence>
<dbReference type="PANTHER" id="PTHR11552:SF147">
    <property type="entry name" value="CHOLINE DEHYDROGENASE, MITOCHONDRIAL"/>
    <property type="match status" value="1"/>
</dbReference>
<dbReference type="Gene3D" id="3.50.50.60">
    <property type="entry name" value="FAD/NAD(P)-binding domain"/>
    <property type="match status" value="1"/>
</dbReference>
<dbReference type="Pfam" id="PF05199">
    <property type="entry name" value="GMC_oxred_C"/>
    <property type="match status" value="1"/>
</dbReference>
<reference evidence="10" key="1">
    <citation type="submission" date="2021-12" db="EMBL/GenBank/DDBJ databases">
        <authorList>
            <person name="Martin H S."/>
        </authorList>
    </citation>
    <scope>NUCLEOTIDE SEQUENCE</scope>
</reference>
<evidence type="ECO:0000256" key="6">
    <source>
        <dbReference type="RuleBase" id="RU003968"/>
    </source>
</evidence>
<keyword evidence="11" id="KW-1185">Reference proteome</keyword>
<organism evidence="10 11">
    <name type="scientific">Brenthis ino</name>
    <name type="common">lesser marbled fritillary</name>
    <dbReference type="NCBI Taxonomy" id="405034"/>
    <lineage>
        <taxon>Eukaryota</taxon>
        <taxon>Metazoa</taxon>
        <taxon>Ecdysozoa</taxon>
        <taxon>Arthropoda</taxon>
        <taxon>Hexapoda</taxon>
        <taxon>Insecta</taxon>
        <taxon>Pterygota</taxon>
        <taxon>Neoptera</taxon>
        <taxon>Endopterygota</taxon>
        <taxon>Lepidoptera</taxon>
        <taxon>Glossata</taxon>
        <taxon>Ditrysia</taxon>
        <taxon>Papilionoidea</taxon>
        <taxon>Nymphalidae</taxon>
        <taxon>Heliconiinae</taxon>
        <taxon>Argynnini</taxon>
        <taxon>Brenthis</taxon>
    </lineage>
</organism>
<dbReference type="Gene3D" id="3.30.560.10">
    <property type="entry name" value="Glucose Oxidase, domain 3"/>
    <property type="match status" value="1"/>
</dbReference>
<accession>A0A8J9Y3J8</accession>
<evidence type="ECO:0000313" key="11">
    <source>
        <dbReference type="Proteomes" id="UP000838878"/>
    </source>
</evidence>
<dbReference type="SUPFAM" id="SSF54373">
    <property type="entry name" value="FAD-linked reductases, C-terminal domain"/>
    <property type="match status" value="1"/>
</dbReference>
<dbReference type="GO" id="GO:0050660">
    <property type="term" value="F:flavin adenine dinucleotide binding"/>
    <property type="evidence" value="ECO:0007669"/>
    <property type="project" value="InterPro"/>
</dbReference>
<keyword evidence="3 6" id="KW-0285">Flavoprotein</keyword>
<dbReference type="InterPro" id="IPR036188">
    <property type="entry name" value="FAD/NAD-bd_sf"/>
</dbReference>
<evidence type="ECO:0000256" key="5">
    <source>
        <dbReference type="PIRSR" id="PIRSR000137-2"/>
    </source>
</evidence>
<proteinExistence type="inferred from homology"/>
<dbReference type="PIRSF" id="PIRSF000137">
    <property type="entry name" value="Alcohol_oxidase"/>
    <property type="match status" value="1"/>
</dbReference>
<sequence length="576" mass="64325">MALAVRGITRRVLLFTVWVLYVNASKWPAHRDVPDNASYDYVVVGAGTAGCIVANRLSQQKDVEVLAIEAGGDPPEEKDILSLFVTEVHPHVYWNYETEDDGYTAQYHKDKHLNLRSGKMLGGSSGINYLYYSRGAPRDYEAWVNATGDESWSWQNVLPYFKKSEHLKDEEILNSKLGRFHGNNGEMIVTRDLRNITLKYLEAFQELGHKVVDDINGEQAIGFAQPMFWLSNGLRHTTAEGFLLPIKNRPNFHVMKNTLVTKILFDENKNAVGVQTKNVDGSTVNIYARKEIIISAGAFNTPKLLMLSGVGPQAHLESFDIPVISNLPVGEYLRDHMATVLVMKGKTTDETFERGIAHFPIPTFVGLGAIDKSQDYPDYQSHNLIFKNHPAGLTVLCSSVFHLNPSICEELFSAGVGREVLFSVFGASHLLSHGSVQLRSTNPEDPLKINTGFLSNPSDLDHYAKCIQDFAAVINSSYFKEVEGEILHFNIPSCKHLEKDTLEYWKCYTLNMMDSYFLSSCTCPMGPVLDSRLRVRGVKKLRVADASAMPELITSSIGSAVMMIAEKAADYIKEDI</sequence>
<protein>
    <recommendedName>
        <fullName evidence="8 9">Glucose-methanol-choline oxidoreductase N-terminal domain-containing protein</fullName>
    </recommendedName>
</protein>
<evidence type="ECO:0000313" key="10">
    <source>
        <dbReference type="EMBL" id="CAH0713531.1"/>
    </source>
</evidence>
<evidence type="ECO:0000256" key="1">
    <source>
        <dbReference type="ARBA" id="ARBA00001974"/>
    </source>
</evidence>
<feature type="chain" id="PRO_5035468914" description="Glucose-methanol-choline oxidoreductase N-terminal domain-containing protein" evidence="7">
    <location>
        <begin position="25"/>
        <end position="576"/>
    </location>
</feature>
<dbReference type="AlphaFoldDB" id="A0A8J9Y3J8"/>
<dbReference type="GO" id="GO:0016614">
    <property type="term" value="F:oxidoreductase activity, acting on CH-OH group of donors"/>
    <property type="evidence" value="ECO:0007669"/>
    <property type="project" value="InterPro"/>
</dbReference>
<evidence type="ECO:0000256" key="7">
    <source>
        <dbReference type="SAM" id="SignalP"/>
    </source>
</evidence>
<dbReference type="EMBL" id="OV170221">
    <property type="protein sequence ID" value="CAH0713531.1"/>
    <property type="molecule type" value="Genomic_DNA"/>
</dbReference>
<keyword evidence="4 5" id="KW-0274">FAD</keyword>
<dbReference type="InterPro" id="IPR007867">
    <property type="entry name" value="GMC_OxRtase_C"/>
</dbReference>
<dbReference type="PROSITE" id="PS00623">
    <property type="entry name" value="GMC_OXRED_1"/>
    <property type="match status" value="1"/>
</dbReference>
<feature type="signal peptide" evidence="7">
    <location>
        <begin position="1"/>
        <end position="24"/>
    </location>
</feature>
<dbReference type="PANTHER" id="PTHR11552">
    <property type="entry name" value="GLUCOSE-METHANOL-CHOLINE GMC OXIDOREDUCTASE"/>
    <property type="match status" value="1"/>
</dbReference>